<dbReference type="InterPro" id="IPR031704">
    <property type="entry name" value="Glyco_hydro_36_N"/>
</dbReference>
<feature type="domain" description="Glycosyl hydrolase family 36 N-terminal" evidence="9">
    <location>
        <begin position="32"/>
        <end position="268"/>
    </location>
</feature>
<dbReference type="PRINTS" id="PR00743">
    <property type="entry name" value="GLHYDRLASE36"/>
</dbReference>
<comment type="catalytic activity">
    <reaction evidence="1 5">
        <text>Hydrolysis of terminal, non-reducing alpha-D-galactose residues in alpha-D-galactosides, including galactose oligosaccharides, galactomannans and galactolipids.</text>
        <dbReference type="EC" id="3.2.1.22"/>
    </reaction>
</comment>
<dbReference type="AlphaFoldDB" id="A0A9D1LNM3"/>
<feature type="binding site" evidence="7">
    <location>
        <position position="198"/>
    </location>
    <ligand>
        <name>substrate</name>
    </ligand>
</feature>
<dbReference type="InterPro" id="IPR002252">
    <property type="entry name" value="Glyco_hydro_36"/>
</dbReference>
<dbReference type="Pfam" id="PF16875">
    <property type="entry name" value="Glyco_hydro_36N"/>
    <property type="match status" value="1"/>
</dbReference>
<evidence type="ECO:0000256" key="4">
    <source>
        <dbReference type="ARBA" id="ARBA00023295"/>
    </source>
</evidence>
<feature type="binding site" evidence="7">
    <location>
        <position position="530"/>
    </location>
    <ligand>
        <name>substrate</name>
    </ligand>
</feature>
<organism evidence="10 11">
    <name type="scientific">Candidatus Alloenteromonas pullicola</name>
    <dbReference type="NCBI Taxonomy" id="2840784"/>
    <lineage>
        <taxon>Bacteria</taxon>
        <taxon>Bacillati</taxon>
        <taxon>Bacillota</taxon>
        <taxon>Bacillota incertae sedis</taxon>
        <taxon>Candidatus Alloenteromonas</taxon>
    </lineage>
</organism>
<dbReference type="FunFam" id="3.20.20.70:FF:000118">
    <property type="entry name" value="Alpha-galactosidase"/>
    <property type="match status" value="1"/>
</dbReference>
<gene>
    <name evidence="10" type="ORF">IAC52_02660</name>
</gene>
<evidence type="ECO:0000256" key="2">
    <source>
        <dbReference type="ARBA" id="ARBA00012755"/>
    </source>
</evidence>
<dbReference type="GO" id="GO:0016052">
    <property type="term" value="P:carbohydrate catabolic process"/>
    <property type="evidence" value="ECO:0007669"/>
    <property type="project" value="InterPro"/>
</dbReference>
<feature type="domain" description="Glycosyl hydrolase family 36 C-terminal" evidence="8">
    <location>
        <begin position="625"/>
        <end position="686"/>
    </location>
</feature>
<proteinExistence type="inferred from homology"/>
<accession>A0A9D1LNM3</accession>
<feature type="active site" description="Proton donor" evidence="6">
    <location>
        <position position="530"/>
    </location>
</feature>
<reference evidence="10" key="2">
    <citation type="journal article" date="2021" name="PeerJ">
        <title>Extensive microbial diversity within the chicken gut microbiome revealed by metagenomics and culture.</title>
        <authorList>
            <person name="Gilroy R."/>
            <person name="Ravi A."/>
            <person name="Getino M."/>
            <person name="Pursley I."/>
            <person name="Horton D.L."/>
            <person name="Alikhan N.F."/>
            <person name="Baker D."/>
            <person name="Gharbi K."/>
            <person name="Hall N."/>
            <person name="Watson M."/>
            <person name="Adriaenssens E.M."/>
            <person name="Foster-Nyarko E."/>
            <person name="Jarju S."/>
            <person name="Secka A."/>
            <person name="Antonio M."/>
            <person name="Oren A."/>
            <person name="Chaudhuri R.R."/>
            <person name="La Ragione R."/>
            <person name="Hildebrand F."/>
            <person name="Pallen M.J."/>
        </authorList>
    </citation>
    <scope>NUCLEOTIDE SEQUENCE</scope>
    <source>
        <strain evidence="10">ChiGjej1B1-22543</strain>
    </source>
</reference>
<comment type="similarity">
    <text evidence="5">Belongs to the glycosyl hydrolase.</text>
</comment>
<evidence type="ECO:0000256" key="5">
    <source>
        <dbReference type="PIRNR" id="PIRNR005536"/>
    </source>
</evidence>
<reference evidence="10" key="1">
    <citation type="submission" date="2020-10" db="EMBL/GenBank/DDBJ databases">
        <authorList>
            <person name="Gilroy R."/>
        </authorList>
    </citation>
    <scope>NUCLEOTIDE SEQUENCE</scope>
    <source>
        <strain evidence="10">ChiGjej1B1-22543</strain>
    </source>
</reference>
<dbReference type="InterPro" id="IPR017853">
    <property type="entry name" value="GH"/>
</dbReference>
<dbReference type="PIRSF" id="PIRSF005536">
    <property type="entry name" value="Agal"/>
    <property type="match status" value="1"/>
</dbReference>
<dbReference type="Gene3D" id="2.70.98.60">
    <property type="entry name" value="alpha-galactosidase from lactobacil brevis"/>
    <property type="match status" value="1"/>
</dbReference>
<evidence type="ECO:0000313" key="11">
    <source>
        <dbReference type="Proteomes" id="UP000824070"/>
    </source>
</evidence>
<dbReference type="PANTHER" id="PTHR43053">
    <property type="entry name" value="GLYCOSIDASE FAMILY 31"/>
    <property type="match status" value="1"/>
</dbReference>
<dbReference type="Proteomes" id="UP000824070">
    <property type="component" value="Unassembled WGS sequence"/>
</dbReference>
<dbReference type="GO" id="GO:0004557">
    <property type="term" value="F:alpha-galactosidase activity"/>
    <property type="evidence" value="ECO:0007669"/>
    <property type="project" value="UniProtKB-UniRule"/>
</dbReference>
<dbReference type="InterPro" id="IPR013785">
    <property type="entry name" value="Aldolase_TIM"/>
</dbReference>
<feature type="active site" description="Nucleophile" evidence="6">
    <location>
        <position position="466"/>
    </location>
</feature>
<feature type="binding site" evidence="7">
    <location>
        <position position="431"/>
    </location>
    <ligand>
        <name>substrate</name>
    </ligand>
</feature>
<dbReference type="Pfam" id="PF02065">
    <property type="entry name" value="Melibiase"/>
    <property type="match status" value="1"/>
</dbReference>
<feature type="binding site" evidence="7">
    <location>
        <begin position="356"/>
        <end position="357"/>
    </location>
    <ligand>
        <name>substrate</name>
    </ligand>
</feature>
<evidence type="ECO:0000256" key="1">
    <source>
        <dbReference type="ARBA" id="ARBA00001255"/>
    </source>
</evidence>
<dbReference type="InterPro" id="IPR013780">
    <property type="entry name" value="Glyco_hydro_b"/>
</dbReference>
<comment type="caution">
    <text evidence="10">The sequence shown here is derived from an EMBL/GenBank/DDBJ whole genome shotgun (WGS) entry which is preliminary data.</text>
</comment>
<evidence type="ECO:0000313" key="10">
    <source>
        <dbReference type="EMBL" id="HIU45181.1"/>
    </source>
</evidence>
<feature type="binding site" evidence="7">
    <location>
        <position position="508"/>
    </location>
    <ligand>
        <name>substrate</name>
    </ligand>
</feature>
<evidence type="ECO:0000259" key="9">
    <source>
        <dbReference type="Pfam" id="PF16875"/>
    </source>
</evidence>
<keyword evidence="4 5" id="KW-0326">Glycosidase</keyword>
<dbReference type="EMBL" id="DVMV01000018">
    <property type="protein sequence ID" value="HIU45181.1"/>
    <property type="molecule type" value="Genomic_DNA"/>
</dbReference>
<dbReference type="EC" id="3.2.1.22" evidence="2 5"/>
<dbReference type="CDD" id="cd14791">
    <property type="entry name" value="GH36"/>
    <property type="match status" value="1"/>
</dbReference>
<keyword evidence="3 5" id="KW-0378">Hydrolase</keyword>
<dbReference type="PANTHER" id="PTHR43053:SF3">
    <property type="entry name" value="ALPHA-GALACTOSIDASE C-RELATED"/>
    <property type="match status" value="1"/>
</dbReference>
<evidence type="ECO:0000256" key="7">
    <source>
        <dbReference type="PIRSR" id="PIRSR005536-2"/>
    </source>
</evidence>
<dbReference type="SUPFAM" id="SSF51445">
    <property type="entry name" value="(Trans)glycosidases"/>
    <property type="match status" value="1"/>
</dbReference>
<dbReference type="InterPro" id="IPR050985">
    <property type="entry name" value="Alpha-glycosidase_related"/>
</dbReference>
<dbReference type="InterPro" id="IPR031705">
    <property type="entry name" value="Glyco_hydro_36_C"/>
</dbReference>
<evidence type="ECO:0000259" key="8">
    <source>
        <dbReference type="Pfam" id="PF16874"/>
    </source>
</evidence>
<evidence type="ECO:0000256" key="6">
    <source>
        <dbReference type="PIRSR" id="PIRSR005536-1"/>
    </source>
</evidence>
<dbReference type="Pfam" id="PF16874">
    <property type="entry name" value="Glyco_hydro_36C"/>
    <property type="match status" value="1"/>
</dbReference>
<dbReference type="InterPro" id="IPR038417">
    <property type="entry name" value="Alpga-gal_N_sf"/>
</dbReference>
<name>A0A9D1LNM3_9FIRM</name>
<sequence>MPITFDEKRKIFRLSGKGFLYSFFINDEGIAVHLHYGAPCDDDFLSYSLIDGEWSSHYLSECGEEKEYSSGFPFNVGLFEAPPFGKADHRPAALIADDCRAIDLRYVGHRIYEGKPEGGDYPRFRGDGACQSLELVLADKKAGIEVRNTYTVYGDCPLICFNREVKNLTDRTIYLRRTSSVSLDFAACFHLRSFPGMWCRERMVRDEELFEGSRVIYSEEGRSSHAQSPFAILENENGCYCLSLVHSGSFRIEINTSPFGCTRVVGGLPDGHYELSPLQTMYQPEAVCLYSDNGDSLSVELGRAIRNHLLPNSLSKAPSRVLLNSWEGCYMDFDTDKLLEYVDKAKKLGVGLFVLDDGWFMGRNDDSTSLGDWDVDEDKVDLDKVIDRCHRNDMMFGLWIEPEMISPRSRLYAEHPEFSLGYGSIERSLIRHQLALDLANEQAFEYVYGKIDTLLSRHQIDYLKWDHNRSLDELGGNPGQMHLEQAKAYYRLSRKLREAHPNVLFHGCASGGGRFDLGTLAYFDEVWGSDELDPASRAEITYGNSYLFPMRVYGCHVGKSPLFSYEDKAKIALFGTYGYEFDPRSLSDADVDGLKRMNEVFSRYHEEAIRQGDCYRLERDGDHLAMMSVSKDADKALVLLVCFKKMVKKYRHLRLKGLDRGKRYSVDGKEIHSGAYLCDYGLNLSRWIDGNTCLLFVLEEVK</sequence>
<feature type="binding site" evidence="7">
    <location>
        <begin position="464"/>
        <end position="468"/>
    </location>
    <ligand>
        <name>substrate</name>
    </ligand>
</feature>
<dbReference type="Gene3D" id="3.20.20.70">
    <property type="entry name" value="Aldolase class I"/>
    <property type="match status" value="1"/>
</dbReference>
<dbReference type="InterPro" id="IPR000111">
    <property type="entry name" value="Glyco_hydro_27/36_CS"/>
</dbReference>
<protein>
    <recommendedName>
        <fullName evidence="2 5">Alpha-galactosidase</fullName>
        <ecNumber evidence="2 5">3.2.1.22</ecNumber>
    </recommendedName>
</protein>
<dbReference type="Gene3D" id="2.60.40.1180">
    <property type="entry name" value="Golgi alpha-mannosidase II"/>
    <property type="match status" value="1"/>
</dbReference>
<evidence type="ECO:0000256" key="3">
    <source>
        <dbReference type="ARBA" id="ARBA00022801"/>
    </source>
</evidence>
<dbReference type="PROSITE" id="PS00512">
    <property type="entry name" value="ALPHA_GALACTOSIDASE"/>
    <property type="match status" value="1"/>
</dbReference>